<feature type="domain" description="ILEI/PANDER" evidence="1">
    <location>
        <begin position="109"/>
        <end position="196"/>
    </location>
</feature>
<dbReference type="PANTHER" id="PTHR46396:SF2">
    <property type="entry name" value="ILEI_PANDER DOMAIN-CONTAINING PROTEIN"/>
    <property type="match status" value="1"/>
</dbReference>
<dbReference type="InterPro" id="IPR029044">
    <property type="entry name" value="Nucleotide-diphossugar_trans"/>
</dbReference>
<gene>
    <name evidence="3" type="primary">8234863</name>
    <name evidence="2" type="ORF">Phum_PHUM569160</name>
</gene>
<dbReference type="RefSeq" id="XP_002432082.1">
    <property type="nucleotide sequence ID" value="XM_002432037.1"/>
</dbReference>
<dbReference type="InterPro" id="IPR039477">
    <property type="entry name" value="ILEI/PANDER_dom"/>
</dbReference>
<keyword evidence="4" id="KW-1185">Reference proteome</keyword>
<dbReference type="VEuPathDB" id="VectorBase:PHUM569160"/>
<dbReference type="eggNOG" id="ENOG502QSG3">
    <property type="taxonomic scope" value="Eukaryota"/>
</dbReference>
<reference evidence="2" key="1">
    <citation type="submission" date="2007-04" db="EMBL/GenBank/DDBJ databases">
        <title>Annotation of Pediculus humanus corporis strain USDA.</title>
        <authorList>
            <person name="Kirkness E."/>
            <person name="Hannick L."/>
            <person name="Hass B."/>
            <person name="Bruggner R."/>
            <person name="Lawson D."/>
            <person name="Bidwell S."/>
            <person name="Joardar V."/>
            <person name="Caler E."/>
            <person name="Walenz B."/>
            <person name="Inman J."/>
            <person name="Schobel S."/>
            <person name="Galinsky K."/>
            <person name="Amedeo P."/>
            <person name="Strausberg R."/>
        </authorList>
    </citation>
    <scope>NUCLEOTIDE SEQUENCE</scope>
    <source>
        <strain evidence="2">USDA</strain>
    </source>
</reference>
<dbReference type="InterPro" id="IPR052463">
    <property type="entry name" value="O-linked_mannose_GnT"/>
</dbReference>
<dbReference type="EMBL" id="DS235866">
    <property type="protein sequence ID" value="EEB19344.1"/>
    <property type="molecule type" value="Genomic_DNA"/>
</dbReference>
<dbReference type="GO" id="GO:0016266">
    <property type="term" value="P:protein O-linked glycosylation via N-acetyl-galactosamine"/>
    <property type="evidence" value="ECO:0007669"/>
    <property type="project" value="TreeGrafter"/>
</dbReference>
<dbReference type="CTD" id="8234863"/>
<dbReference type="PANTHER" id="PTHR46396">
    <property type="entry name" value="PROTEIN O-LINKED-MANNOSE BETA-1,2-N-ACETYLGLUCOSAMINYLTRANSFERASE 1"/>
    <property type="match status" value="1"/>
</dbReference>
<accession>E0W137</accession>
<sequence length="857" mass="98143">MTGRRRLQICFFEKKLVSNLYFVLAMASSKPFFDLVNGNPHFSSTYFERKNSASGEFVLKIEKNCGLQKSCPENSFSIFLSTGCFPNTKPKLCINGLNIIKPLQKSDARGLNIAVVQQNNFDIISVKNFDTYKYNNSNEISSWIKGISENDIIIAFTYDEASKKLKKETIDLLNNLGSGKIQNLQFRSQWYMITQKSNDGFTIYEKLTYANHNEWANRIEFKGCIPKNIPKKFTIADEPFKTNVKKNKFCEKKTNSEFKGFCNEGRFDMIMPALLTNKSLINNLVYTLPIYIYASTNIEILISSMDSLIHQPGIVQKQITILHWENNEDIENIAKIYNVRFIKTDNFTTFEEKLSGAQELSNKFHPTKNYLIVIDSDVIPSPDFLFFMAQLLPVLKKDPEVSFITGWSSNCYKSKGNVHLAYRIYGTPIYAALISAKNKSTFQGDMFAPDVARVQGPDVCHLPSLEWDNWIERPQDLIKSRYFHKLVMLTQLSQIIDPEEILKSCSSSLIKNDTNAIYIKSDDKTIPQILKCLGIINNQYGMYHGIVRLFIRDYNCRLTLAEQKPKTSYEIGLAYTPGQVDMQERLPFPPIPYIRTDETYKPGIIYTPKEGLKTTYNENFVAPIADDNLNNLPSKLLSQHREYPKYDKSILPGKFEISEYKEEYPIRDFEKPSKGIDIERETTCRMILTGRDERESLPFIQNYNKYLDIYLSTSRLAHRAFTVQEQRGIAMKDIITFPETMGIPKGRGYGCKFPVVSGRVLDNRDPNMVDKLLFPIDAKLRYLPKGMPKVPHFGCETETQASFTRPEGCAVTKTFAKFGEFNQCIITPSTRQAMSSPGMYTTESNVIHNHGSPQAVV</sequence>
<name>E0W137_PEDHC</name>
<dbReference type="PROSITE" id="PS52031">
    <property type="entry name" value="GG_LECTIN"/>
    <property type="match status" value="1"/>
</dbReference>
<dbReference type="Proteomes" id="UP000009046">
    <property type="component" value="Unassembled WGS sequence"/>
</dbReference>
<reference evidence="3" key="3">
    <citation type="submission" date="2021-02" db="UniProtKB">
        <authorList>
            <consortium name="EnsemblMetazoa"/>
        </authorList>
    </citation>
    <scope>IDENTIFICATION</scope>
    <source>
        <strain evidence="3">USDA</strain>
    </source>
</reference>
<dbReference type="EMBL" id="AAZO01006915">
    <property type="status" value="NOT_ANNOTATED_CDS"/>
    <property type="molecule type" value="Genomic_DNA"/>
</dbReference>
<dbReference type="STRING" id="121224.E0W137"/>
<evidence type="ECO:0000259" key="1">
    <source>
        <dbReference type="Pfam" id="PF15711"/>
    </source>
</evidence>
<evidence type="ECO:0000313" key="3">
    <source>
        <dbReference type="EnsemblMetazoa" id="PHUM569160-PA"/>
    </source>
</evidence>
<proteinExistence type="predicted"/>
<reference evidence="2" key="2">
    <citation type="submission" date="2007-04" db="EMBL/GenBank/DDBJ databases">
        <title>The genome of the human body louse.</title>
        <authorList>
            <consortium name="The Human Body Louse Genome Consortium"/>
            <person name="Kirkness E."/>
            <person name="Walenz B."/>
            <person name="Hass B."/>
            <person name="Bruggner R."/>
            <person name="Strausberg R."/>
        </authorList>
    </citation>
    <scope>NUCLEOTIDE SEQUENCE</scope>
    <source>
        <strain evidence="2">USDA</strain>
    </source>
</reference>
<dbReference type="KEGG" id="phu:Phum_PHUM569160"/>
<dbReference type="GeneID" id="8234863"/>
<dbReference type="SUPFAM" id="SSF53448">
    <property type="entry name" value="Nucleotide-diphospho-sugar transferases"/>
    <property type="match status" value="1"/>
</dbReference>
<dbReference type="EnsemblMetazoa" id="PHUM569160-RA">
    <property type="protein sequence ID" value="PHUM569160-PA"/>
    <property type="gene ID" value="PHUM569160"/>
</dbReference>
<dbReference type="Gene3D" id="3.90.550.10">
    <property type="entry name" value="Spore Coat Polysaccharide Biosynthesis Protein SpsA, Chain A"/>
    <property type="match status" value="1"/>
</dbReference>
<evidence type="ECO:0000313" key="4">
    <source>
        <dbReference type="Proteomes" id="UP000009046"/>
    </source>
</evidence>
<dbReference type="GO" id="GO:0000139">
    <property type="term" value="C:Golgi membrane"/>
    <property type="evidence" value="ECO:0007669"/>
    <property type="project" value="TreeGrafter"/>
</dbReference>
<protein>
    <recommendedName>
        <fullName evidence="1">ILEI/PANDER domain-containing protein</fullName>
    </recommendedName>
</protein>
<organism>
    <name type="scientific">Pediculus humanus subsp. corporis</name>
    <name type="common">Body louse</name>
    <dbReference type="NCBI Taxonomy" id="121224"/>
    <lineage>
        <taxon>Eukaryota</taxon>
        <taxon>Metazoa</taxon>
        <taxon>Ecdysozoa</taxon>
        <taxon>Arthropoda</taxon>
        <taxon>Hexapoda</taxon>
        <taxon>Insecta</taxon>
        <taxon>Pterygota</taxon>
        <taxon>Neoptera</taxon>
        <taxon>Paraneoptera</taxon>
        <taxon>Psocodea</taxon>
        <taxon>Troctomorpha</taxon>
        <taxon>Phthiraptera</taxon>
        <taxon>Anoplura</taxon>
        <taxon>Pediculidae</taxon>
        <taxon>Pediculus</taxon>
    </lineage>
</organism>
<dbReference type="HOGENOM" id="CLU_333534_0_0_1"/>
<dbReference type="Pfam" id="PF15711">
    <property type="entry name" value="ILEI"/>
    <property type="match status" value="1"/>
</dbReference>
<evidence type="ECO:0000313" key="2">
    <source>
        <dbReference type="EMBL" id="EEB19344.1"/>
    </source>
</evidence>
<dbReference type="AlphaFoldDB" id="E0W137"/>
<dbReference type="InParanoid" id="E0W137"/>
<dbReference type="GO" id="GO:0047223">
    <property type="term" value="F:beta-1,3-galactosyl-O-glycosyl-glycoprotein beta-1,3-N-acetylglucosaminyltransferase activity"/>
    <property type="evidence" value="ECO:0007669"/>
    <property type="project" value="TreeGrafter"/>
</dbReference>
<dbReference type="OrthoDB" id="440755at2759"/>